<dbReference type="HOGENOM" id="CLU_006937_7_0_1"/>
<dbReference type="Gene3D" id="3.30.450.60">
    <property type="match status" value="1"/>
</dbReference>
<dbReference type="GO" id="GO:0035615">
    <property type="term" value="F:clathrin adaptor activity"/>
    <property type="evidence" value="ECO:0007669"/>
    <property type="project" value="InterPro"/>
</dbReference>
<dbReference type="GO" id="GO:0030122">
    <property type="term" value="C:AP-2 adaptor complex"/>
    <property type="evidence" value="ECO:0007669"/>
    <property type="project" value="InterPro"/>
</dbReference>
<evidence type="ECO:0000256" key="3">
    <source>
        <dbReference type="ARBA" id="ARBA00006972"/>
    </source>
</evidence>
<evidence type="ECO:0000256" key="2">
    <source>
        <dbReference type="ARBA" id="ARBA00004277"/>
    </source>
</evidence>
<reference evidence="21 22" key="2">
    <citation type="journal article" date="2012" name="Open Biol.">
        <title>Characteristics of nucleosomes and linker DNA regions on the genome of the basidiomycete Mixia osmundae revealed by mono- and dinucleosome mapping.</title>
        <authorList>
            <person name="Nishida H."/>
            <person name="Kondo S."/>
            <person name="Matsumoto T."/>
            <person name="Suzuki Y."/>
            <person name="Yoshikawa H."/>
            <person name="Taylor T.D."/>
            <person name="Sugiyama J."/>
        </authorList>
    </citation>
    <scope>NUCLEOTIDE SEQUENCE [LARGE SCALE GENOMIC DNA]</scope>
    <source>
        <strain evidence="22">CBS 9802 / IAM 14324 / JCM 22182 / KY 12970</strain>
    </source>
</reference>
<dbReference type="PANTHER" id="PTHR42877">
    <property type="entry name" value="L-ORNITHINE N(5)-MONOOXYGENASE-RELATED"/>
    <property type="match status" value="1"/>
</dbReference>
<dbReference type="InterPro" id="IPR051209">
    <property type="entry name" value="FAD-bind_Monooxygenase_sf"/>
</dbReference>
<keyword evidence="7" id="KW-1003">Cell membrane</keyword>
<dbReference type="OMA" id="NTMGKTP"/>
<keyword evidence="12" id="KW-0560">Oxidoreductase</keyword>
<dbReference type="STRING" id="764103.G7E4N5"/>
<evidence type="ECO:0000256" key="13">
    <source>
        <dbReference type="ARBA" id="ARBA00023136"/>
    </source>
</evidence>
<name>G7E4N5_MIXOS</name>
<keyword evidence="6" id="KW-0813">Transport</keyword>
<accession>G7E4N5</accession>
<dbReference type="InterPro" id="IPR036188">
    <property type="entry name" value="FAD/NAD-bd_sf"/>
</dbReference>
<evidence type="ECO:0000256" key="18">
    <source>
        <dbReference type="ARBA" id="ARBA00032648"/>
    </source>
</evidence>
<dbReference type="SUPFAM" id="SSF64356">
    <property type="entry name" value="SNARE-like"/>
    <property type="match status" value="1"/>
</dbReference>
<evidence type="ECO:0000256" key="1">
    <source>
        <dbReference type="ARBA" id="ARBA00004236"/>
    </source>
</evidence>
<reference evidence="21 22" key="1">
    <citation type="journal article" date="2011" name="J. Gen. Appl. Microbiol.">
        <title>Draft genome sequencing of the enigmatic basidiomycete Mixia osmundae.</title>
        <authorList>
            <person name="Nishida H."/>
            <person name="Nagatsuka Y."/>
            <person name="Sugiyama J."/>
        </authorList>
    </citation>
    <scope>NUCLEOTIDE SEQUENCE [LARGE SCALE GENOMIC DNA]</scope>
    <source>
        <strain evidence="22">CBS 9802 / IAM 14324 / JCM 22182 / KY 12970</strain>
    </source>
</reference>
<dbReference type="Pfam" id="PF00743">
    <property type="entry name" value="FMO-like"/>
    <property type="match status" value="1"/>
</dbReference>
<comment type="subunit">
    <text evidence="19">Adaptor protein complex 2 (AP-2) is a heterotetramer composed of two large adaptins (alpha-type subunit APL3 and beta-type subunit APL1), a medium chain (mu-type subunit APM4) and a small adaptin (sigma-type subunit APS2).</text>
</comment>
<dbReference type="GO" id="GO:0015031">
    <property type="term" value="P:protein transport"/>
    <property type="evidence" value="ECO:0007669"/>
    <property type="project" value="UniProtKB-KW"/>
</dbReference>
<evidence type="ECO:0000256" key="7">
    <source>
        <dbReference type="ARBA" id="ARBA00022475"/>
    </source>
</evidence>
<dbReference type="Pfam" id="PF13450">
    <property type="entry name" value="NAD_binding_8"/>
    <property type="match status" value="1"/>
</dbReference>
<evidence type="ECO:0000256" key="14">
    <source>
        <dbReference type="ARBA" id="ARBA00023176"/>
    </source>
</evidence>
<evidence type="ECO:0000313" key="21">
    <source>
        <dbReference type="EMBL" id="GAA97795.1"/>
    </source>
</evidence>
<evidence type="ECO:0000256" key="16">
    <source>
        <dbReference type="ARBA" id="ARBA00030104"/>
    </source>
</evidence>
<evidence type="ECO:0000313" key="22">
    <source>
        <dbReference type="Proteomes" id="UP000009131"/>
    </source>
</evidence>
<evidence type="ECO:0000256" key="10">
    <source>
        <dbReference type="ARBA" id="ARBA00022827"/>
    </source>
</evidence>
<sequence>MSRDLRVCVIGSGISAICLAMELRAMKFDTFTMYERETRPVGTWMTNTYLACECDVKSHYYSHSKELSPDWSRTYAGQEEILEYWMRIWNKYHLQDNTRFDSNFVRATWDSDRSLYVVDFEQTSNRDVKWSIECEVLVSALGSFSQPIDKPVGMKGLDSFNGPVFHSAKWRHDVDLSNKRVGVIGNGASASQFIPALAKDPTTHVINFSRTPSWYYPRDQGNYSSLTKAAFRYVPGLMRAHRIYIAARADMRWPAWVLSSNMVRHIAEETAINFITSTAPAKYHNFLIPTYPMGCKRVILSDPVGGYLDCLNQSNVELITDKIDTINETGIRGASGEQYDFDVLILGTGFDVTERGLGIEVKGSKGTTLTQQWKKQGGPQAYLGTTVSNTPNFMMMLGPNVATGIASVVFSSETQASYIAQMIKKMRQYDIKSFELKTDSEERYNQWLHKSLKNTVWTGGCSSWYRLENGKVVVTWPGTLTGFWLRARVPTWSHYTQLGGTARIAFVEWRKTVLRRLAFLVTFVLAVRYYRKNGPWKRIQGKLLMSALMKYSQVAGYINGESTQASSLAQQQDNAKSEAMIRFVLIQNRQGKTRLSKWYTGYDDDDKVRIRGEVHRLIAPRDQKYQSNFVEFRNHKIVYRRYAGLFFCIGVDANDNELAYLEAIHLFVEVLDAFFGNVCELDLVFNFYKVYAILDEVFLAGEIEETSKTVILRRLDYLEKLD</sequence>
<comment type="similarity">
    <text evidence="4">Belongs to the FAD-binding monooxygenase family.</text>
</comment>
<feature type="domain" description="AP complex mu/sigma subunit" evidence="20">
    <location>
        <begin position="580"/>
        <end position="721"/>
    </location>
</feature>
<dbReference type="InterPro" id="IPR027156">
    <property type="entry name" value="APS2"/>
</dbReference>
<dbReference type="InterPro" id="IPR011012">
    <property type="entry name" value="Longin-like_dom_sf"/>
</dbReference>
<organism evidence="21 22">
    <name type="scientific">Mixia osmundae (strain CBS 9802 / IAM 14324 / JCM 22182 / KY 12970)</name>
    <dbReference type="NCBI Taxonomy" id="764103"/>
    <lineage>
        <taxon>Eukaryota</taxon>
        <taxon>Fungi</taxon>
        <taxon>Dikarya</taxon>
        <taxon>Basidiomycota</taxon>
        <taxon>Pucciniomycotina</taxon>
        <taxon>Mixiomycetes</taxon>
        <taxon>Mixiales</taxon>
        <taxon>Mixiaceae</taxon>
        <taxon>Mixia</taxon>
    </lineage>
</organism>
<dbReference type="CDD" id="cd14833">
    <property type="entry name" value="AP2_sigma"/>
    <property type="match status" value="1"/>
</dbReference>
<comment type="function">
    <text evidence="15">Component of the adaptor complexes which link clathrin to receptors in coated vesicles. Clathrin-associated protein complexes are believed to interact with the cytoplasmic tails of membrane proteins, leading to their selection and concentration.</text>
</comment>
<evidence type="ECO:0000256" key="11">
    <source>
        <dbReference type="ARBA" id="ARBA00022927"/>
    </source>
</evidence>
<dbReference type="InParanoid" id="G7E4N5"/>
<keyword evidence="9" id="KW-0285">Flavoprotein</keyword>
<dbReference type="OrthoDB" id="74360at2759"/>
<evidence type="ECO:0000256" key="17">
    <source>
        <dbReference type="ARBA" id="ARBA00031686"/>
    </source>
</evidence>
<comment type="similarity">
    <text evidence="3">Belongs to the adaptor complexes small subunit family.</text>
</comment>
<evidence type="ECO:0000256" key="6">
    <source>
        <dbReference type="ARBA" id="ARBA00022448"/>
    </source>
</evidence>
<dbReference type="GO" id="GO:0050660">
    <property type="term" value="F:flavin adenine dinucleotide binding"/>
    <property type="evidence" value="ECO:0007669"/>
    <property type="project" value="InterPro"/>
</dbReference>
<dbReference type="Proteomes" id="UP000009131">
    <property type="component" value="Unassembled WGS sequence"/>
</dbReference>
<dbReference type="FunFam" id="3.30.450.60:FF:000011">
    <property type="entry name" value="AP complex subunit sigma"/>
    <property type="match status" value="1"/>
</dbReference>
<dbReference type="RefSeq" id="XP_014566256.1">
    <property type="nucleotide sequence ID" value="XM_014710770.1"/>
</dbReference>
<keyword evidence="22" id="KW-1185">Reference proteome</keyword>
<dbReference type="PANTHER" id="PTHR42877:SF4">
    <property type="entry name" value="FAD_NAD(P)-BINDING DOMAIN-CONTAINING PROTEIN-RELATED"/>
    <property type="match status" value="1"/>
</dbReference>
<evidence type="ECO:0000256" key="12">
    <source>
        <dbReference type="ARBA" id="ARBA00023002"/>
    </source>
</evidence>
<dbReference type="eggNOG" id="KOG0935">
    <property type="taxonomic scope" value="Eukaryota"/>
</dbReference>
<dbReference type="InterPro" id="IPR020946">
    <property type="entry name" value="Flavin_mOase-like"/>
</dbReference>
<dbReference type="Pfam" id="PF01217">
    <property type="entry name" value="Clat_adaptor_s"/>
    <property type="match status" value="1"/>
</dbReference>
<evidence type="ECO:0000256" key="5">
    <source>
        <dbReference type="ARBA" id="ARBA00013914"/>
    </source>
</evidence>
<keyword evidence="10" id="KW-0274">FAD</keyword>
<dbReference type="AlphaFoldDB" id="G7E4N5"/>
<dbReference type="GO" id="GO:0072583">
    <property type="term" value="P:clathrin-dependent endocytosis"/>
    <property type="evidence" value="ECO:0007669"/>
    <property type="project" value="InterPro"/>
</dbReference>
<comment type="subcellular location">
    <subcellularLocation>
        <location evidence="1">Cell membrane</location>
    </subcellularLocation>
    <subcellularLocation>
        <location evidence="2">Membrane</location>
        <location evidence="2">Coated pit</location>
        <topology evidence="2">Peripheral membrane protein</topology>
        <orientation evidence="2">Cytoplasmic side</orientation>
    </subcellularLocation>
</comment>
<gene>
    <name evidence="21" type="primary">Mo04474</name>
    <name evidence="21" type="ORF">E5Q_04474</name>
</gene>
<comment type="caution">
    <text evidence="21">The sequence shown here is derived from an EMBL/GenBank/DDBJ whole genome shotgun (WGS) entry which is preliminary data.</text>
</comment>
<dbReference type="EMBL" id="BABT02000142">
    <property type="protein sequence ID" value="GAA97795.1"/>
    <property type="molecule type" value="Genomic_DNA"/>
</dbReference>
<dbReference type="SUPFAM" id="SSF51905">
    <property type="entry name" value="FAD/NAD(P)-binding domain"/>
    <property type="match status" value="1"/>
</dbReference>
<keyword evidence="11" id="KW-0653">Protein transport</keyword>
<keyword evidence="8" id="KW-0254">Endocytosis</keyword>
<evidence type="ECO:0000256" key="4">
    <source>
        <dbReference type="ARBA" id="ARBA00010139"/>
    </source>
</evidence>
<dbReference type="GO" id="GO:0050661">
    <property type="term" value="F:NADP binding"/>
    <property type="evidence" value="ECO:0007669"/>
    <property type="project" value="InterPro"/>
</dbReference>
<evidence type="ECO:0000256" key="8">
    <source>
        <dbReference type="ARBA" id="ARBA00022583"/>
    </source>
</evidence>
<protein>
    <recommendedName>
        <fullName evidence="5">AP-2 complex subunit sigma</fullName>
    </recommendedName>
    <alternativeName>
        <fullName evidence="16">Adaptin small chain</fullName>
    </alternativeName>
    <alternativeName>
        <fullName evidence="17">Clathrin assembly protein 2 sigma small chain</fullName>
    </alternativeName>
    <alternativeName>
        <fullName evidence="18">Sigma2-adaptin</fullName>
    </alternativeName>
</protein>
<evidence type="ECO:0000256" key="9">
    <source>
        <dbReference type="ARBA" id="ARBA00022630"/>
    </source>
</evidence>
<dbReference type="GO" id="GO:0004499">
    <property type="term" value="F:N,N-dimethylaniline monooxygenase activity"/>
    <property type="evidence" value="ECO:0007669"/>
    <property type="project" value="InterPro"/>
</dbReference>
<dbReference type="Gene3D" id="3.50.50.60">
    <property type="entry name" value="FAD/NAD(P)-binding domain"/>
    <property type="match status" value="3"/>
</dbReference>
<keyword evidence="13" id="KW-0472">Membrane</keyword>
<dbReference type="InterPro" id="IPR022775">
    <property type="entry name" value="AP_mu_sigma_su"/>
</dbReference>
<evidence type="ECO:0000259" key="20">
    <source>
        <dbReference type="Pfam" id="PF01217"/>
    </source>
</evidence>
<proteinExistence type="inferred from homology"/>
<evidence type="ECO:0000256" key="19">
    <source>
        <dbReference type="ARBA" id="ARBA00062168"/>
    </source>
</evidence>
<keyword evidence="14" id="KW-0168">Coated pit</keyword>
<evidence type="ECO:0000256" key="15">
    <source>
        <dbReference type="ARBA" id="ARBA00025487"/>
    </source>
</evidence>